<evidence type="ECO:0000313" key="9">
    <source>
        <dbReference type="EMBL" id="KAH7118925.1"/>
    </source>
</evidence>
<feature type="region of interest" description="Disordered" evidence="7">
    <location>
        <begin position="322"/>
        <end position="341"/>
    </location>
</feature>
<dbReference type="PANTHER" id="PTHR48182">
    <property type="entry name" value="PROTEIN SERAC1"/>
    <property type="match status" value="1"/>
</dbReference>
<keyword evidence="8" id="KW-1133">Transmembrane helix</keyword>
<dbReference type="SUPFAM" id="SSF53474">
    <property type="entry name" value="alpha/beta-Hydrolases"/>
    <property type="match status" value="1"/>
</dbReference>
<dbReference type="GO" id="GO:0005783">
    <property type="term" value="C:endoplasmic reticulum"/>
    <property type="evidence" value="ECO:0007669"/>
    <property type="project" value="UniProtKB-SubCell"/>
</dbReference>
<feature type="region of interest" description="Disordered" evidence="7">
    <location>
        <begin position="1028"/>
        <end position="1051"/>
    </location>
</feature>
<evidence type="ECO:0000256" key="7">
    <source>
        <dbReference type="SAM" id="MobiDB-lite"/>
    </source>
</evidence>
<feature type="compositionally biased region" description="Basic and acidic residues" evidence="7">
    <location>
        <begin position="1033"/>
        <end position="1051"/>
    </location>
</feature>
<dbReference type="Proteomes" id="UP000700596">
    <property type="component" value="Unassembled WGS sequence"/>
</dbReference>
<evidence type="ECO:0000256" key="1">
    <source>
        <dbReference type="ARBA" id="ARBA00004173"/>
    </source>
</evidence>
<feature type="transmembrane region" description="Helical" evidence="8">
    <location>
        <begin position="1454"/>
        <end position="1481"/>
    </location>
</feature>
<dbReference type="InterPro" id="IPR052374">
    <property type="entry name" value="SERAC1"/>
</dbReference>
<feature type="compositionally biased region" description="Polar residues" evidence="7">
    <location>
        <begin position="1253"/>
        <end position="1279"/>
    </location>
</feature>
<accession>A0A9P9IGX0</accession>
<evidence type="ECO:0000256" key="5">
    <source>
        <dbReference type="ARBA" id="ARBA00023128"/>
    </source>
</evidence>
<keyword evidence="5" id="KW-0496">Mitochondrion</keyword>
<feature type="transmembrane region" description="Helical" evidence="8">
    <location>
        <begin position="1493"/>
        <end position="1511"/>
    </location>
</feature>
<evidence type="ECO:0000256" key="8">
    <source>
        <dbReference type="SAM" id="Phobius"/>
    </source>
</evidence>
<reference evidence="9" key="1">
    <citation type="journal article" date="2021" name="Nat. Commun.">
        <title>Genetic determinants of endophytism in the Arabidopsis root mycobiome.</title>
        <authorList>
            <person name="Mesny F."/>
            <person name="Miyauchi S."/>
            <person name="Thiergart T."/>
            <person name="Pickel B."/>
            <person name="Atanasova L."/>
            <person name="Karlsson M."/>
            <person name="Huettel B."/>
            <person name="Barry K.W."/>
            <person name="Haridas S."/>
            <person name="Chen C."/>
            <person name="Bauer D."/>
            <person name="Andreopoulos W."/>
            <person name="Pangilinan J."/>
            <person name="LaButti K."/>
            <person name="Riley R."/>
            <person name="Lipzen A."/>
            <person name="Clum A."/>
            <person name="Drula E."/>
            <person name="Henrissat B."/>
            <person name="Kohler A."/>
            <person name="Grigoriev I.V."/>
            <person name="Martin F.M."/>
            <person name="Hacquard S."/>
        </authorList>
    </citation>
    <scope>NUCLEOTIDE SEQUENCE</scope>
    <source>
        <strain evidence="9">MPI-CAGE-CH-0243</strain>
    </source>
</reference>
<evidence type="ECO:0000256" key="6">
    <source>
        <dbReference type="ARBA" id="ARBA00023136"/>
    </source>
</evidence>
<gene>
    <name evidence="9" type="ORF">B0J11DRAFT_591405</name>
</gene>
<evidence type="ECO:0000256" key="3">
    <source>
        <dbReference type="ARBA" id="ARBA00004370"/>
    </source>
</evidence>
<feature type="region of interest" description="Disordered" evidence="7">
    <location>
        <begin position="1250"/>
        <end position="1282"/>
    </location>
</feature>
<dbReference type="PANTHER" id="PTHR48182:SF2">
    <property type="entry name" value="PROTEIN SERAC1"/>
    <property type="match status" value="1"/>
</dbReference>
<comment type="caution">
    <text evidence="9">The sequence shown here is derived from an EMBL/GenBank/DDBJ whole genome shotgun (WGS) entry which is preliminary data.</text>
</comment>
<keyword evidence="8" id="KW-0812">Transmembrane</keyword>
<dbReference type="Gene3D" id="3.40.50.1820">
    <property type="entry name" value="alpha/beta hydrolase"/>
    <property type="match status" value="1"/>
</dbReference>
<protein>
    <recommendedName>
        <fullName evidence="11">DUF676 domain-containing protein</fullName>
    </recommendedName>
</protein>
<sequence>MHRSLVLMQANPDTTSGSALCTTRERRDEQFTQSSESPVHGITVLNDCPDATVDICFIHGLYENRLSTWTANGQSSPWPKTLLAGRLDKTRILTFGYDAYAVSRSVASQNRLEDHAGHLLYGLTADRIVCNASSRPIIFIAHSIGGFVCKLAITLSRNSPYTYLQSIFEYTKGIIFMGTPHTKISEAWHNILAAGLGLKDFTKEPLMEVLHIRSELLQHVHNEFLLTTQEKREQGCPFWITNFFEELPTRAMGIVVPKLSATLQGYKTISIHANHSDMVKFGSAEDDGFKRLLGELVGWKKETSTALPDTLDTMNAEKRTRGSYKASSDHIHPNEESDVDVMENPANPPIDYLEVALKLLKIPESIRARVAVLQCLEILNLVDAAEFLPIFIQKESYSHNGKVSWQLSELADAFHSIISQEQSRGIEIMVDALDECDPDNLGSMIRRFDDSIKIARSAGVKLRVCWSDRHNPHFELKLANGPEILIDEQNHDDIRNYIEEKTAPWRVDGSLYSIGEELIRRANGNFLWAVLVCQNLIDAPDMRKPELEKRLGSTPSSLYYVFWDTLKHIEASEERLRDFICIAQCIFCCFRPLTIVELCAALSLRTGNNQMMLSRLDCSTENLEQFKKRVTDVSGGLFEVVTTMNFGASGKFAAEDTRVQTTHNTVRDFLGGKDAIELLRATSWDDFMTQGHKELTLTCFKALLSEEFDPIVPEPKSEGLKSINEIFESLILPRQPPKNKFLETYVQHFVFEHFGRASDYFSDKSPAPTALESVSMYNQVFQNFVRLSCSNITENDTFRLRFSDQLRKVCINAKSFGIDAEELSKLITFMNDLPASSSFLSSIAMFVDKGNESKRSQSQSTQATSTALRSITATNSITMIKTDDFTDTILIQANNAESAALRNRSSSNTSNHNAFDEDCTSVVSNDEEIRSQIGKKTKSRAQIYAVRLFGRIIAELIELRPLHEGALTRLGRHRFVRNYCRLLKHYVLKLQEDSDNRTRIQDITIRVLKSRQNRKDIARKIIQVLGPDDDDVTDHSSSDDSEQGRRFEENKKDVVQADDCDDFDSDLLAIVADANEFLCRNISMLDLELRLLVLPASLRETIESIPKADIHISHANDLSLINKIKAFIEDNTPIDWEWWPLKPRVPDLPPGRRRLEWQVSGFTYYQAISSAEAVMIQGIMDRIGKHPPKCYCCVATFHLSMVIKETFKSLLLWTVHQCKTSWPIQPPSTARLRYTPTATTTTKTTSAVAQNTPLTTFSGQPNANSHNATQRQSSGQNNPLRKPPPTSLWIIFGVKDLFDFHEIENIDMSAQLMNDAMFFKELKQLEKKYRWPLLRWFSPYIFTYCKFVQFETMNADRVFCCGESLPEDHGHGGHYEYHPRPPSATNPPIKRIEFERYLRTCGTFCLWAYMPILKHKCCRYHVDSHKWKKIPKKRVRFDPQAGDPGDVAYGIEAVYALSFTVVLSYHTLSILAWSGFWVYWLENHPNDLQNASVPTMVFLGVVASFWGVLMMNRK</sequence>
<keyword evidence="6 8" id="KW-0472">Membrane</keyword>
<evidence type="ECO:0000313" key="10">
    <source>
        <dbReference type="Proteomes" id="UP000700596"/>
    </source>
</evidence>
<evidence type="ECO:0008006" key="11">
    <source>
        <dbReference type="Google" id="ProtNLM"/>
    </source>
</evidence>
<organism evidence="9 10">
    <name type="scientific">Dendryphion nanum</name>
    <dbReference type="NCBI Taxonomy" id="256645"/>
    <lineage>
        <taxon>Eukaryota</taxon>
        <taxon>Fungi</taxon>
        <taxon>Dikarya</taxon>
        <taxon>Ascomycota</taxon>
        <taxon>Pezizomycotina</taxon>
        <taxon>Dothideomycetes</taxon>
        <taxon>Pleosporomycetidae</taxon>
        <taxon>Pleosporales</taxon>
        <taxon>Torulaceae</taxon>
        <taxon>Dendryphion</taxon>
    </lineage>
</organism>
<dbReference type="GO" id="GO:0016020">
    <property type="term" value="C:membrane"/>
    <property type="evidence" value="ECO:0007669"/>
    <property type="project" value="UniProtKB-SubCell"/>
</dbReference>
<name>A0A9P9IGX0_9PLEO</name>
<proteinExistence type="predicted"/>
<keyword evidence="4" id="KW-0256">Endoplasmic reticulum</keyword>
<comment type="subcellular location">
    <subcellularLocation>
        <location evidence="2">Endoplasmic reticulum</location>
    </subcellularLocation>
    <subcellularLocation>
        <location evidence="3">Membrane</location>
    </subcellularLocation>
    <subcellularLocation>
        <location evidence="1">Mitochondrion</location>
    </subcellularLocation>
</comment>
<dbReference type="InterPro" id="IPR029058">
    <property type="entry name" value="AB_hydrolase_fold"/>
</dbReference>
<keyword evidence="10" id="KW-1185">Reference proteome</keyword>
<evidence type="ECO:0000256" key="4">
    <source>
        <dbReference type="ARBA" id="ARBA00022824"/>
    </source>
</evidence>
<evidence type="ECO:0000256" key="2">
    <source>
        <dbReference type="ARBA" id="ARBA00004240"/>
    </source>
</evidence>
<dbReference type="OrthoDB" id="443402at2759"/>
<dbReference type="EMBL" id="JAGMWT010000012">
    <property type="protein sequence ID" value="KAH7118925.1"/>
    <property type="molecule type" value="Genomic_DNA"/>
</dbReference>
<dbReference type="GO" id="GO:0005739">
    <property type="term" value="C:mitochondrion"/>
    <property type="evidence" value="ECO:0007669"/>
    <property type="project" value="UniProtKB-SubCell"/>
</dbReference>